<dbReference type="PaxDb" id="309799-DICTH_0393"/>
<dbReference type="InterPro" id="IPR003593">
    <property type="entry name" value="AAA+_ATPase"/>
</dbReference>
<dbReference type="PROSITE" id="PS00211">
    <property type="entry name" value="ABC_TRANSPORTER_1"/>
    <property type="match status" value="1"/>
</dbReference>
<keyword evidence="1" id="KW-0813">Transport</keyword>
<dbReference type="OrthoDB" id="9802264at2"/>
<dbReference type="KEGG" id="dth:DICTH_0393"/>
<dbReference type="InterPro" id="IPR047641">
    <property type="entry name" value="ABC_transpr_MalK/UgpC-like"/>
</dbReference>
<dbReference type="Pfam" id="PF00005">
    <property type="entry name" value="ABC_tran"/>
    <property type="match status" value="1"/>
</dbReference>
<dbReference type="InterPro" id="IPR003439">
    <property type="entry name" value="ABC_transporter-like_ATP-bd"/>
</dbReference>
<evidence type="ECO:0000313" key="6">
    <source>
        <dbReference type="Proteomes" id="UP000001733"/>
    </source>
</evidence>
<dbReference type="Pfam" id="PF08402">
    <property type="entry name" value="TOBE_2"/>
    <property type="match status" value="1"/>
</dbReference>
<accession>B5YCL7</accession>
<dbReference type="GO" id="GO:0016887">
    <property type="term" value="F:ATP hydrolysis activity"/>
    <property type="evidence" value="ECO:0007669"/>
    <property type="project" value="InterPro"/>
</dbReference>
<gene>
    <name evidence="5" type="ordered locus">DICTH_0393</name>
</gene>
<dbReference type="RefSeq" id="WP_012546931.1">
    <property type="nucleotide sequence ID" value="NC_011297.1"/>
</dbReference>
<dbReference type="SUPFAM" id="SSF50331">
    <property type="entry name" value="MOP-like"/>
    <property type="match status" value="1"/>
</dbReference>
<dbReference type="HOGENOM" id="CLU_000604_1_1_0"/>
<feature type="domain" description="ABC transporter" evidence="4">
    <location>
        <begin position="7"/>
        <end position="241"/>
    </location>
</feature>
<dbReference type="EC" id="3.6.3.31" evidence="5"/>
<dbReference type="InterPro" id="IPR013611">
    <property type="entry name" value="Transp-assoc_OB_typ2"/>
</dbReference>
<dbReference type="GO" id="GO:0140359">
    <property type="term" value="F:ABC-type transporter activity"/>
    <property type="evidence" value="ECO:0007669"/>
    <property type="project" value="UniProtKB-ARBA"/>
</dbReference>
<dbReference type="eggNOG" id="COG3842">
    <property type="taxonomic scope" value="Bacteria"/>
</dbReference>
<evidence type="ECO:0000256" key="3">
    <source>
        <dbReference type="ARBA" id="ARBA00022840"/>
    </source>
</evidence>
<reference evidence="5 6" key="1">
    <citation type="journal article" date="2014" name="Genome Announc.">
        <title>Complete Genome Sequence of the Extreme Thermophile Dictyoglomus thermophilum H-6-12.</title>
        <authorList>
            <person name="Coil D.A."/>
            <person name="Badger J.H."/>
            <person name="Forberger H.C."/>
            <person name="Riggs F."/>
            <person name="Madupu R."/>
            <person name="Fedorova N."/>
            <person name="Ward N."/>
            <person name="Robb F.T."/>
            <person name="Eisen J.A."/>
        </authorList>
    </citation>
    <scope>NUCLEOTIDE SEQUENCE [LARGE SCALE GENOMIC DNA]</scope>
    <source>
        <strain evidence="6">ATCC 35947 / DSM 3960 / H-6-12</strain>
    </source>
</reference>
<proteinExistence type="predicted"/>
<dbReference type="PROSITE" id="PS50893">
    <property type="entry name" value="ABC_TRANSPORTER_2"/>
    <property type="match status" value="1"/>
</dbReference>
<organism evidence="5 6">
    <name type="scientific">Dictyoglomus thermophilum (strain ATCC 35947 / DSM 3960 / H-6-12)</name>
    <dbReference type="NCBI Taxonomy" id="309799"/>
    <lineage>
        <taxon>Bacteria</taxon>
        <taxon>Pseudomonadati</taxon>
        <taxon>Dictyoglomota</taxon>
        <taxon>Dictyoglomia</taxon>
        <taxon>Dictyoglomales</taxon>
        <taxon>Dictyoglomaceae</taxon>
        <taxon>Dictyoglomus</taxon>
    </lineage>
</organism>
<dbReference type="AlphaFoldDB" id="B5YCL7"/>
<evidence type="ECO:0000256" key="1">
    <source>
        <dbReference type="ARBA" id="ARBA00022448"/>
    </source>
</evidence>
<dbReference type="InterPro" id="IPR012340">
    <property type="entry name" value="NA-bd_OB-fold"/>
</dbReference>
<dbReference type="InterPro" id="IPR008995">
    <property type="entry name" value="Mo/tungstate-bd_C_term_dom"/>
</dbReference>
<dbReference type="FunFam" id="3.40.50.300:FF:000042">
    <property type="entry name" value="Maltose/maltodextrin ABC transporter, ATP-binding protein"/>
    <property type="match status" value="1"/>
</dbReference>
<keyword evidence="6" id="KW-1185">Reference proteome</keyword>
<keyword evidence="3 5" id="KW-0067">ATP-binding</keyword>
<evidence type="ECO:0000259" key="4">
    <source>
        <dbReference type="PROSITE" id="PS50893"/>
    </source>
</evidence>
<dbReference type="PANTHER" id="PTHR43875">
    <property type="entry name" value="MALTODEXTRIN IMPORT ATP-BINDING PROTEIN MSMX"/>
    <property type="match status" value="1"/>
</dbReference>
<dbReference type="SUPFAM" id="SSF52540">
    <property type="entry name" value="P-loop containing nucleoside triphosphate hydrolases"/>
    <property type="match status" value="1"/>
</dbReference>
<dbReference type="GO" id="GO:0005524">
    <property type="term" value="F:ATP binding"/>
    <property type="evidence" value="ECO:0007669"/>
    <property type="project" value="UniProtKB-KW"/>
</dbReference>
<dbReference type="GO" id="GO:0055052">
    <property type="term" value="C:ATP-binding cassette (ABC) transporter complex, substrate-binding subunit-containing"/>
    <property type="evidence" value="ECO:0007669"/>
    <property type="project" value="TreeGrafter"/>
</dbReference>
<evidence type="ECO:0000256" key="2">
    <source>
        <dbReference type="ARBA" id="ARBA00022741"/>
    </source>
</evidence>
<sequence>MREFKELRITGLNKYYGNKKVVDNFNLTIKNGEFVTLLGPSGSGKSTVLNCIAGLIPIDGGSIYIDDECLDDGKNFVPPEKRNFGMVFQNYALFPHLSVFDNVAFGLRLRKLPKEVIKEKVISALRMVHLEEHVNKYPRQLSGGEQQRVALARCIVMEPRVMLLDEPLSNLDALLRIEMRYELKALHERLKITTIYVTHDQQEALALSDRIVVLNKGKIQQIGTPEEIYSYPSNLFVANFLGFRNIWEVKILKLEGDNVAYIKFGSVNLKATLQDKYKSHIRNIFENNKRAYISVRPEDIEIGEGLENNIEIKIEVIEYLGHHKQFWGVTSDGINIEVSKESNISLEPGDSVKIWIPPERILIFSEED</sequence>
<dbReference type="SMART" id="SM00382">
    <property type="entry name" value="AAA"/>
    <property type="match status" value="1"/>
</dbReference>
<dbReference type="InterPro" id="IPR017871">
    <property type="entry name" value="ABC_transporter-like_CS"/>
</dbReference>
<dbReference type="PANTHER" id="PTHR43875:SF4">
    <property type="entry name" value="GLUCOSE IMPORT ATP-BINDING PROTEIN GLCV"/>
    <property type="match status" value="1"/>
</dbReference>
<keyword evidence="2" id="KW-0547">Nucleotide-binding</keyword>
<dbReference type="Gene3D" id="3.40.50.300">
    <property type="entry name" value="P-loop containing nucleotide triphosphate hydrolases"/>
    <property type="match status" value="1"/>
</dbReference>
<evidence type="ECO:0000313" key="5">
    <source>
        <dbReference type="EMBL" id="ACI18299.1"/>
    </source>
</evidence>
<dbReference type="STRING" id="309799.DICTH_0393"/>
<protein>
    <submittedName>
        <fullName evidence="5">Spermidine/putrescine import ATP-binding protein PotA</fullName>
        <ecNumber evidence="5">3.6.3.31</ecNumber>
    </submittedName>
</protein>
<dbReference type="Proteomes" id="UP000001733">
    <property type="component" value="Chromosome"/>
</dbReference>
<name>B5YCL7_DICT6</name>
<dbReference type="Gene3D" id="2.40.50.140">
    <property type="entry name" value="Nucleic acid-binding proteins"/>
    <property type="match status" value="1"/>
</dbReference>
<keyword evidence="5" id="KW-0378">Hydrolase</keyword>
<dbReference type="Gene3D" id="2.40.50.100">
    <property type="match status" value="1"/>
</dbReference>
<dbReference type="EMBL" id="CP001146">
    <property type="protein sequence ID" value="ACI18299.1"/>
    <property type="molecule type" value="Genomic_DNA"/>
</dbReference>
<dbReference type="InterPro" id="IPR027417">
    <property type="entry name" value="P-loop_NTPase"/>
</dbReference>